<keyword evidence="3" id="KW-1185">Reference proteome</keyword>
<dbReference type="RefSeq" id="WP_019952343.1">
    <property type="nucleotide sequence ID" value="NZ_JBHLVX010000002.1"/>
</dbReference>
<proteinExistence type="predicted"/>
<accession>A0ABV6FYT8</accession>
<gene>
    <name evidence="2" type="ORF">ACFFHW_00565</name>
</gene>
<dbReference type="InterPro" id="IPR031321">
    <property type="entry name" value="UCP012641"/>
</dbReference>
<evidence type="ECO:0000313" key="3">
    <source>
        <dbReference type="Proteomes" id="UP001589814"/>
    </source>
</evidence>
<sequence length="365" mass="41304">MQTFECHHCEPTSRLFFDNTLCLGCQSEVGWCPRCHSIEAMLPEGDDQYRCANSDCGAVLKKCHNYAVEAVCNRMLPPEEHAEYGGLCDCCRHNSVIPDLSIEGHRERWAALEAAKRRLFYTLDLIGLPHPAPQDNSAALPLAFSFMADALPDNGLWRATGNRQKVYTGHANGLITINLMETDDVERERLRVDLNEAQRTLIGHFRHEIGHYYWELLVRGRPEEEQGSREMFGDHDNPTYSEALERYYAQGPAVDWNESYISAYATMHPWEDFAETFAAYQDTVAVLDTGSHLGMWRARHNGTIEGMLKAYQQVGMALNELNREMGLMDVVPEVITPAILDKLRWVHELVGRHATPPTAQEVAAA</sequence>
<feature type="domain" description="Zinc-ribbon" evidence="1">
    <location>
        <begin position="4"/>
        <end position="101"/>
    </location>
</feature>
<evidence type="ECO:0000313" key="2">
    <source>
        <dbReference type="EMBL" id="MFC0266500.1"/>
    </source>
</evidence>
<comment type="caution">
    <text evidence="2">The sequence shown here is derived from an EMBL/GenBank/DDBJ whole genome shotgun (WGS) entry which is preliminary data.</text>
</comment>
<name>A0ABV6FYT8_9GAMM</name>
<dbReference type="EMBL" id="JBHLVX010000002">
    <property type="protein sequence ID" value="MFC0266500.1"/>
    <property type="molecule type" value="Genomic_DNA"/>
</dbReference>
<dbReference type="Pfam" id="PF10005">
    <property type="entry name" value="Zn_ribbon_DZR_6"/>
    <property type="match status" value="1"/>
</dbReference>
<dbReference type="Pfam" id="PF15887">
    <property type="entry name" value="Peptidase_Mx"/>
    <property type="match status" value="1"/>
</dbReference>
<organism evidence="2 3">
    <name type="scientific">Kushneria aurantia</name>
    <dbReference type="NCBI Taxonomy" id="504092"/>
    <lineage>
        <taxon>Bacteria</taxon>
        <taxon>Pseudomonadati</taxon>
        <taxon>Pseudomonadota</taxon>
        <taxon>Gammaproteobacteria</taxon>
        <taxon>Oceanospirillales</taxon>
        <taxon>Halomonadaceae</taxon>
        <taxon>Kushneria</taxon>
    </lineage>
</organism>
<protein>
    <submittedName>
        <fullName evidence="2">Zinc-binding metallopeptidase</fullName>
    </submittedName>
</protein>
<dbReference type="InterPro" id="IPR011201">
    <property type="entry name" value="Zinc-ribbon_6_bact"/>
</dbReference>
<dbReference type="Proteomes" id="UP001589814">
    <property type="component" value="Unassembled WGS sequence"/>
</dbReference>
<reference evidence="2 3" key="1">
    <citation type="submission" date="2024-09" db="EMBL/GenBank/DDBJ databases">
        <authorList>
            <person name="Sun Q."/>
            <person name="Mori K."/>
        </authorList>
    </citation>
    <scope>NUCLEOTIDE SEQUENCE [LARGE SCALE GENOMIC DNA]</scope>
    <source>
        <strain evidence="2 3">CCM 7415</strain>
    </source>
</reference>
<evidence type="ECO:0000259" key="1">
    <source>
        <dbReference type="Pfam" id="PF10005"/>
    </source>
</evidence>
<dbReference type="Gene3D" id="3.40.390.70">
    <property type="match status" value="1"/>
</dbReference>
<dbReference type="PIRSF" id="PIRSF012641">
    <property type="entry name" value="UCP012641"/>
    <property type="match status" value="1"/>
</dbReference>